<evidence type="ECO:0000313" key="8">
    <source>
        <dbReference type="EMBL" id="AGB49940.1"/>
    </source>
</evidence>
<feature type="transmembrane region" description="Helical" evidence="6">
    <location>
        <begin position="529"/>
        <end position="555"/>
    </location>
</feature>
<dbReference type="GO" id="GO:0005737">
    <property type="term" value="C:cytoplasm"/>
    <property type="evidence" value="ECO:0007669"/>
    <property type="project" value="TreeGrafter"/>
</dbReference>
<dbReference type="Pfam" id="PF02163">
    <property type="entry name" value="Peptidase_M50"/>
    <property type="match status" value="1"/>
</dbReference>
<feature type="transmembrane region" description="Helical" evidence="6">
    <location>
        <begin position="204"/>
        <end position="224"/>
    </location>
</feature>
<dbReference type="PANTHER" id="PTHR13325">
    <property type="entry name" value="PROTEASE M50 MEMBRANE-BOUND TRANSCRIPTION FACTOR SITE 2 PROTEASE"/>
    <property type="match status" value="1"/>
</dbReference>
<dbReference type="KEGG" id="mhz:Metho_1753"/>
<evidence type="ECO:0000256" key="5">
    <source>
        <dbReference type="SAM" id="MobiDB-lite"/>
    </source>
</evidence>
<dbReference type="Gene3D" id="2.30.42.10">
    <property type="match status" value="2"/>
</dbReference>
<dbReference type="GO" id="GO:0012505">
    <property type="term" value="C:endomembrane system"/>
    <property type="evidence" value="ECO:0007669"/>
    <property type="project" value="UniProtKB-SubCell"/>
</dbReference>
<evidence type="ECO:0000256" key="2">
    <source>
        <dbReference type="ARBA" id="ARBA00022692"/>
    </source>
</evidence>
<evidence type="ECO:0000256" key="1">
    <source>
        <dbReference type="ARBA" id="ARBA00004127"/>
    </source>
</evidence>
<dbReference type="InterPro" id="IPR036034">
    <property type="entry name" value="PDZ_sf"/>
</dbReference>
<keyword evidence="8" id="KW-0378">Hydrolase</keyword>
<dbReference type="STRING" id="867904.Metho_1753"/>
<reference evidence="9" key="1">
    <citation type="submission" date="2012-02" db="EMBL/GenBank/DDBJ databases">
        <title>Complete sequence of chromosome of Methanomethylovorans hollandica DSM 15978.</title>
        <authorList>
            <person name="Lucas S."/>
            <person name="Copeland A."/>
            <person name="Lapidus A."/>
            <person name="Glavina del Rio T."/>
            <person name="Dalin E."/>
            <person name="Tice H."/>
            <person name="Bruce D."/>
            <person name="Goodwin L."/>
            <person name="Pitluck S."/>
            <person name="Peters L."/>
            <person name="Mikhailova N."/>
            <person name="Held B."/>
            <person name="Kyrpides N."/>
            <person name="Mavromatis K."/>
            <person name="Ivanova N."/>
            <person name="Brettin T."/>
            <person name="Detter J.C."/>
            <person name="Han C."/>
            <person name="Larimer F."/>
            <person name="Land M."/>
            <person name="Hauser L."/>
            <person name="Markowitz V."/>
            <person name="Cheng J.-F."/>
            <person name="Hugenholtz P."/>
            <person name="Woyke T."/>
            <person name="Wu D."/>
            <person name="Spring S."/>
            <person name="Schroeder M."/>
            <person name="Brambilla E."/>
            <person name="Klenk H.-P."/>
            <person name="Eisen J.A."/>
        </authorList>
    </citation>
    <scope>NUCLEOTIDE SEQUENCE [LARGE SCALE GENOMIC DNA]</scope>
    <source>
        <strain evidence="9">DSM 15978 / NBRC 107637 / DMS1</strain>
    </source>
</reference>
<dbReference type="HOGENOM" id="CLU_042134_1_0_2"/>
<accession>L0KZ23</accession>
<keyword evidence="3 6" id="KW-1133">Transmembrane helix</keyword>
<feature type="region of interest" description="Disordered" evidence="5">
    <location>
        <begin position="175"/>
        <end position="194"/>
    </location>
</feature>
<evidence type="ECO:0000259" key="7">
    <source>
        <dbReference type="PROSITE" id="PS50106"/>
    </source>
</evidence>
<dbReference type="SMART" id="SM00228">
    <property type="entry name" value="PDZ"/>
    <property type="match status" value="1"/>
</dbReference>
<evidence type="ECO:0000256" key="6">
    <source>
        <dbReference type="SAM" id="Phobius"/>
    </source>
</evidence>
<dbReference type="GO" id="GO:0004222">
    <property type="term" value="F:metalloendopeptidase activity"/>
    <property type="evidence" value="ECO:0007669"/>
    <property type="project" value="InterPro"/>
</dbReference>
<dbReference type="EMBL" id="CP003362">
    <property type="protein sequence ID" value="AGB49940.1"/>
    <property type="molecule type" value="Genomic_DNA"/>
</dbReference>
<keyword evidence="2 6" id="KW-0812">Transmembrane</keyword>
<dbReference type="InterPro" id="IPR008915">
    <property type="entry name" value="Peptidase_M50"/>
</dbReference>
<dbReference type="Proteomes" id="UP000010866">
    <property type="component" value="Chromosome"/>
</dbReference>
<dbReference type="AlphaFoldDB" id="L0KZ23"/>
<dbReference type="InterPro" id="IPR001193">
    <property type="entry name" value="MBTPS2"/>
</dbReference>
<feature type="transmembrane region" description="Helical" evidence="6">
    <location>
        <begin position="110"/>
        <end position="135"/>
    </location>
</feature>
<comment type="subcellular location">
    <subcellularLocation>
        <location evidence="1">Endomembrane system</location>
        <topology evidence="1">Multi-pass membrane protein</topology>
    </subcellularLocation>
</comment>
<feature type="transmembrane region" description="Helical" evidence="6">
    <location>
        <begin position="427"/>
        <end position="446"/>
    </location>
</feature>
<feature type="transmembrane region" description="Helical" evidence="6">
    <location>
        <begin position="484"/>
        <end position="508"/>
    </location>
</feature>
<keyword evidence="9" id="KW-1185">Reference proteome</keyword>
<proteinExistence type="predicted"/>
<evidence type="ECO:0000256" key="4">
    <source>
        <dbReference type="ARBA" id="ARBA00023136"/>
    </source>
</evidence>
<dbReference type="RefSeq" id="WP_015325105.1">
    <property type="nucleotide sequence ID" value="NC_019977.1"/>
</dbReference>
<dbReference type="SUPFAM" id="SSF50156">
    <property type="entry name" value="PDZ domain-like"/>
    <property type="match status" value="2"/>
</dbReference>
<feature type="domain" description="PDZ" evidence="7">
    <location>
        <begin position="283"/>
        <end position="368"/>
    </location>
</feature>
<dbReference type="InterPro" id="IPR001478">
    <property type="entry name" value="PDZ"/>
</dbReference>
<dbReference type="GO" id="GO:0031293">
    <property type="term" value="P:membrane protein intracellular domain proteolysis"/>
    <property type="evidence" value="ECO:0007669"/>
    <property type="project" value="TreeGrafter"/>
</dbReference>
<dbReference type="PRINTS" id="PR01000">
    <property type="entry name" value="SREBPS2PTASE"/>
</dbReference>
<gene>
    <name evidence="8" type="ordered locus">Metho_1753</name>
</gene>
<evidence type="ECO:0000313" key="9">
    <source>
        <dbReference type="Proteomes" id="UP000010866"/>
    </source>
</evidence>
<dbReference type="OrthoDB" id="15212at2157"/>
<name>L0KZ23_METHD</name>
<evidence type="ECO:0000256" key="3">
    <source>
        <dbReference type="ARBA" id="ARBA00022989"/>
    </source>
</evidence>
<dbReference type="CDD" id="cd06159">
    <property type="entry name" value="S2P-M50_PDZ_Arch"/>
    <property type="match status" value="1"/>
</dbReference>
<dbReference type="GO" id="GO:0016020">
    <property type="term" value="C:membrane"/>
    <property type="evidence" value="ECO:0007669"/>
    <property type="project" value="InterPro"/>
</dbReference>
<dbReference type="GeneID" id="14406266"/>
<keyword evidence="4 6" id="KW-0472">Membrane</keyword>
<keyword evidence="8" id="KW-0645">Protease</keyword>
<protein>
    <submittedName>
        <fullName evidence="8">Putative membrane-associated Zn-dependent protease</fullName>
    </submittedName>
</protein>
<feature type="transmembrane region" description="Helical" evidence="6">
    <location>
        <begin position="6"/>
        <end position="22"/>
    </location>
</feature>
<organism evidence="8 9">
    <name type="scientific">Methanomethylovorans hollandica (strain DSM 15978 / NBRC 107637 / DMS1)</name>
    <dbReference type="NCBI Taxonomy" id="867904"/>
    <lineage>
        <taxon>Archaea</taxon>
        <taxon>Methanobacteriati</taxon>
        <taxon>Methanobacteriota</taxon>
        <taxon>Stenosarchaea group</taxon>
        <taxon>Methanomicrobia</taxon>
        <taxon>Methanosarcinales</taxon>
        <taxon>Methanosarcinaceae</taxon>
        <taxon>Methanomethylovorans</taxon>
    </lineage>
</organism>
<sequence length="558" mass="61361">MNWTTAGIALFLLYWILVSYLNRNGTLERYNITNYGPLLMIRTTRGLKLLDRLAVPKKAWRLFADVGIRLMFIGMLAMLLIVIVSDISMLSSLGDNTMPEPNKFNEARNIFLIPGVNEFIPFTWGLIALIVTLVVHEFSHAILCRVENIRVKSMGILLALVPVGGFAEPDEKELFGTETTEKEDEGPVERTKSKAATRQQRARILSAGVMANFVVALFAFSLFFGPVLGAIAPIGNVMIMDAQDEASAAGLESQMIITQINEKPVENIVGMLEYLDTFPEGETVRLYASKDRVTSAYDVKIGAAEEDIKGVLIQDIVSASPAEAAGLQKGMRIMEMEGVPIRTVYDFRYFMNTTSAGQPITLVLADNTSAERELTLELASHPDEGNDKGFLGVFTSQDENVATSLGITVGEFPATTYISLLQSIPEMLKGIAGWLILLGLPIVGFAGEGFPGFSGMLANFYAPAGWAEPLGIGIFWIANSLLWIGWLNFYVGLFNCLPAVPLDGGHVFKDYTKAFIYRLTKNEEKSLRLSAAVTATFAVLIFMSFVFMIFVPYLVHGF</sequence>
<feature type="transmembrane region" description="Helical" evidence="6">
    <location>
        <begin position="458"/>
        <end position="478"/>
    </location>
</feature>
<dbReference type="PROSITE" id="PS50106">
    <property type="entry name" value="PDZ"/>
    <property type="match status" value="1"/>
</dbReference>
<dbReference type="PANTHER" id="PTHR13325:SF3">
    <property type="entry name" value="MEMBRANE-BOUND TRANSCRIPTION FACTOR SITE-2 PROTEASE"/>
    <property type="match status" value="1"/>
</dbReference>
<feature type="transmembrane region" description="Helical" evidence="6">
    <location>
        <begin position="66"/>
        <end position="90"/>
    </location>
</feature>